<dbReference type="CDD" id="cd01991">
    <property type="entry name" value="Asn_synthase_B_C"/>
    <property type="match status" value="1"/>
</dbReference>
<evidence type="ECO:0000256" key="11">
    <source>
        <dbReference type="ARBA" id="ARBA00048741"/>
    </source>
</evidence>
<dbReference type="CDD" id="cd00712">
    <property type="entry name" value="AsnB"/>
    <property type="match status" value="1"/>
</dbReference>
<dbReference type="UniPathway" id="UPA00134">
    <property type="reaction ID" value="UER00195"/>
</dbReference>
<evidence type="ECO:0000256" key="15">
    <source>
        <dbReference type="PIRSR" id="PIRSR001589-3"/>
    </source>
</evidence>
<evidence type="ECO:0000256" key="10">
    <source>
        <dbReference type="ARBA" id="ARBA00030234"/>
    </source>
</evidence>
<dbReference type="SUPFAM" id="SSF52402">
    <property type="entry name" value="Adenine nucleotide alpha hydrolases-like"/>
    <property type="match status" value="1"/>
</dbReference>
<proteinExistence type="predicted"/>
<keyword evidence="8 13" id="KW-0061">Asparagine biosynthesis</keyword>
<dbReference type="AlphaFoldDB" id="A8WQK1"/>
<dbReference type="Proteomes" id="UP000008549">
    <property type="component" value="Unassembled WGS sequence"/>
</dbReference>
<dbReference type="GO" id="GO:0006529">
    <property type="term" value="P:asparagine biosynthetic process"/>
    <property type="evidence" value="ECO:0000318"/>
    <property type="project" value="GO_Central"/>
</dbReference>
<dbReference type="OMA" id="VFKHIQE"/>
<dbReference type="GO" id="GO:0005524">
    <property type="term" value="F:ATP binding"/>
    <property type="evidence" value="ECO:0007669"/>
    <property type="project" value="UniProtKB-KW"/>
</dbReference>
<dbReference type="InterPro" id="IPR029055">
    <property type="entry name" value="Ntn_hydrolases_N"/>
</dbReference>
<keyword evidence="4" id="KW-0436">Ligase</keyword>
<dbReference type="FunCoup" id="A8WQK1">
    <property type="interactions" value="152"/>
</dbReference>
<dbReference type="PANTHER" id="PTHR11772">
    <property type="entry name" value="ASPARAGINE SYNTHETASE"/>
    <property type="match status" value="1"/>
</dbReference>
<evidence type="ECO:0000256" key="3">
    <source>
        <dbReference type="ARBA" id="ARBA00021389"/>
    </source>
</evidence>
<dbReference type="GO" id="GO:0004066">
    <property type="term" value="F:asparagine synthase (glutamine-hydrolyzing) activity"/>
    <property type="evidence" value="ECO:0000318"/>
    <property type="project" value="GO_Central"/>
</dbReference>
<dbReference type="PROSITE" id="PS51278">
    <property type="entry name" value="GATASE_TYPE_2"/>
    <property type="match status" value="1"/>
</dbReference>
<dbReference type="Pfam" id="PF13537">
    <property type="entry name" value="GATase_7"/>
    <property type="match status" value="1"/>
</dbReference>
<evidence type="ECO:0000256" key="2">
    <source>
        <dbReference type="ARBA" id="ARBA00012737"/>
    </source>
</evidence>
<evidence type="ECO:0000256" key="13">
    <source>
        <dbReference type="PIRSR" id="PIRSR001589-1"/>
    </source>
</evidence>
<feature type="active site" description="For GATase activity" evidence="13">
    <location>
        <position position="2"/>
    </location>
</feature>
<dbReference type="PANTHER" id="PTHR11772:SF23">
    <property type="entry name" value="ASPARAGINE SYNTHETASE [GLUTAMINE-HYDROLYZING]"/>
    <property type="match status" value="1"/>
</dbReference>
<protein>
    <recommendedName>
        <fullName evidence="3">Asparagine synthetase [glutamine-hydrolyzing]</fullName>
        <ecNumber evidence="2">6.3.5.4</ecNumber>
    </recommendedName>
    <alternativeName>
        <fullName evidence="10">Glutamine-dependent asparagine synthetase</fullName>
    </alternativeName>
</protein>
<dbReference type="InterPro" id="IPR006426">
    <property type="entry name" value="Asn_synth_AEB"/>
</dbReference>
<keyword evidence="7 12" id="KW-0067">ATP-binding</keyword>
<feature type="site" description="Important for beta-aspartyl-AMP intermediate formation" evidence="15">
    <location>
        <position position="356"/>
    </location>
</feature>
<evidence type="ECO:0000256" key="12">
    <source>
        <dbReference type="PIRNR" id="PIRNR001589"/>
    </source>
</evidence>
<dbReference type="PIRSF" id="PIRSF001589">
    <property type="entry name" value="Asn_synthetase_glu-h"/>
    <property type="match status" value="1"/>
</dbReference>
<evidence type="ECO:0000256" key="6">
    <source>
        <dbReference type="ARBA" id="ARBA00022741"/>
    </source>
</evidence>
<dbReference type="SUPFAM" id="SSF56235">
    <property type="entry name" value="N-terminal nucleophile aminohydrolases (Ntn hydrolases)"/>
    <property type="match status" value="1"/>
</dbReference>
<feature type="binding site" evidence="14">
    <location>
        <position position="261"/>
    </location>
    <ligand>
        <name>ATP</name>
        <dbReference type="ChEBI" id="CHEBI:30616"/>
    </ligand>
</feature>
<feature type="binding site" evidence="14">
    <location>
        <begin position="354"/>
        <end position="355"/>
    </location>
    <ligand>
        <name>ATP</name>
        <dbReference type="ChEBI" id="CHEBI:30616"/>
    </ligand>
</feature>
<comment type="catalytic activity">
    <reaction evidence="11">
        <text>L-aspartate + L-glutamine + ATP + H2O = L-asparagine + L-glutamate + AMP + diphosphate + H(+)</text>
        <dbReference type="Rhea" id="RHEA:12228"/>
        <dbReference type="ChEBI" id="CHEBI:15377"/>
        <dbReference type="ChEBI" id="CHEBI:15378"/>
        <dbReference type="ChEBI" id="CHEBI:29985"/>
        <dbReference type="ChEBI" id="CHEBI:29991"/>
        <dbReference type="ChEBI" id="CHEBI:30616"/>
        <dbReference type="ChEBI" id="CHEBI:33019"/>
        <dbReference type="ChEBI" id="CHEBI:58048"/>
        <dbReference type="ChEBI" id="CHEBI:58359"/>
        <dbReference type="ChEBI" id="CHEBI:456215"/>
        <dbReference type="EC" id="6.3.5.4"/>
    </reaction>
</comment>
<dbReference type="eggNOG" id="KOG0571">
    <property type="taxonomic scope" value="Eukaryota"/>
</dbReference>
<dbReference type="InterPro" id="IPR050795">
    <property type="entry name" value="Asn_Synthetase"/>
</dbReference>
<gene>
    <name evidence="19" type="primary">asns-1</name>
    <name evidence="17" type="synonym">Cbr-asns-1</name>
    <name evidence="19" type="ORF">CBG01494</name>
    <name evidence="17" type="ORF">CBG_01494</name>
</gene>
<name>A8WQK1_CAEBR</name>
<dbReference type="InterPro" id="IPR001962">
    <property type="entry name" value="Asn_synthase"/>
</dbReference>
<dbReference type="STRING" id="6238.A8WQK1"/>
<evidence type="ECO:0000256" key="7">
    <source>
        <dbReference type="ARBA" id="ARBA00022840"/>
    </source>
</evidence>
<dbReference type="WormBase" id="CBG01494">
    <property type="protein sequence ID" value="CBP00365"/>
    <property type="gene ID" value="WBGene00024722"/>
    <property type="gene designation" value="Cbr-asns-1"/>
</dbReference>
<dbReference type="Gene3D" id="3.60.20.10">
    <property type="entry name" value="Glutamine Phosphoribosylpyrophosphate, subunit 1, domain 1"/>
    <property type="match status" value="1"/>
</dbReference>
<sequence length="572" mass="64236">MCGIWAIIGEQVTPQQQDAFMKIVGRGPDLTVLDEVQPNVHLGFHRLAIVMPGDTPSAQPIVGGGLSVVCNGEIYNHQSLKIDCPYTLKNGGSDCAAIITSFIKHNEDLKETCASLDGVFAFIMADSKNVYIGRDPIGVRPLFYGYNLNGSLLIGSEVKCIEELCERVEYFPPGCCATISLAAPSRPIQPQQYYSVPSIADRFLSIECTQTLVRDILVKSVEKRLMGNRNFGFMLSGGLDSSLIASIATRFLKQKPVAFSVGFEDSPDLEAARKVADYLKIPHEVLVITPQQCVDIIPGNPPTIIDSTPNIYPSVSEVVFALETFDPLIIRCGIAHYLLCQHISKSSDVKVLLSGEGADELFGSYAYMQRAPNALHLHKEILRRMQHLHQYDVLRCDRSTSCHGLEIRVPFLDKRFIDLVSRLPPTYKLMPMKLEKHLLRSAFEGWLPDEVLWRSKEGFAEALGKTDLGDILASHCDKLISKELYEQRAERFPDRTPETTEEYWYRQIFEETFVYDKMGHLVHTKVYRTAAWHRPDEKENIINSPDSENILDVKSDDLLRLRRRSTGSLGVA</sequence>
<organism evidence="17 18">
    <name type="scientific">Caenorhabditis briggsae</name>
    <dbReference type="NCBI Taxonomy" id="6238"/>
    <lineage>
        <taxon>Eukaryota</taxon>
        <taxon>Metazoa</taxon>
        <taxon>Ecdysozoa</taxon>
        <taxon>Nematoda</taxon>
        <taxon>Chromadorea</taxon>
        <taxon>Rhabditida</taxon>
        <taxon>Rhabditina</taxon>
        <taxon>Rhabditomorpha</taxon>
        <taxon>Rhabditoidea</taxon>
        <taxon>Rhabditidae</taxon>
        <taxon>Peloderinae</taxon>
        <taxon>Caenorhabditis</taxon>
    </lineage>
</organism>
<reference evidence="17 18" key="1">
    <citation type="journal article" date="2003" name="PLoS Biol.">
        <title>The genome sequence of Caenorhabditis briggsae: a platform for comparative genomics.</title>
        <authorList>
            <person name="Stein L.D."/>
            <person name="Bao Z."/>
            <person name="Blasiar D."/>
            <person name="Blumenthal T."/>
            <person name="Brent M.R."/>
            <person name="Chen N."/>
            <person name="Chinwalla A."/>
            <person name="Clarke L."/>
            <person name="Clee C."/>
            <person name="Coghlan A."/>
            <person name="Coulson A."/>
            <person name="D'Eustachio P."/>
            <person name="Fitch D.H."/>
            <person name="Fulton L.A."/>
            <person name="Fulton R.E."/>
            <person name="Griffiths-Jones S."/>
            <person name="Harris T.W."/>
            <person name="Hillier L.W."/>
            <person name="Kamath R."/>
            <person name="Kuwabara P.E."/>
            <person name="Mardis E.R."/>
            <person name="Marra M.A."/>
            <person name="Miner T.L."/>
            <person name="Minx P."/>
            <person name="Mullikin J.C."/>
            <person name="Plumb R.W."/>
            <person name="Rogers J."/>
            <person name="Schein J.E."/>
            <person name="Sohrmann M."/>
            <person name="Spieth J."/>
            <person name="Stajich J.E."/>
            <person name="Wei C."/>
            <person name="Willey D."/>
            <person name="Wilson R.K."/>
            <person name="Durbin R."/>
            <person name="Waterston R.H."/>
        </authorList>
    </citation>
    <scope>NUCLEOTIDE SEQUENCE [LARGE SCALE GENOMIC DNA]</scope>
    <source>
        <strain evidence="17 18">AF16</strain>
    </source>
</reference>
<dbReference type="FunFam" id="3.40.50.620:FF:000263">
    <property type="entry name" value="Asparagine synthetase"/>
    <property type="match status" value="1"/>
</dbReference>
<evidence type="ECO:0000256" key="5">
    <source>
        <dbReference type="ARBA" id="ARBA00022605"/>
    </source>
</evidence>
<dbReference type="Gene3D" id="3.40.50.620">
    <property type="entry name" value="HUPs"/>
    <property type="match status" value="1"/>
</dbReference>
<feature type="domain" description="Glutamine amidotransferase type-2" evidence="16">
    <location>
        <begin position="2"/>
        <end position="182"/>
    </location>
</feature>
<evidence type="ECO:0000256" key="4">
    <source>
        <dbReference type="ARBA" id="ARBA00022598"/>
    </source>
</evidence>
<reference evidence="17 18" key="2">
    <citation type="journal article" date="2011" name="PLoS Genet.">
        <title>Caenorhabditis briggsae recombinant inbred line genotypes reveal inter-strain incompatibility and the evolution of recombination.</title>
        <authorList>
            <person name="Ross J.A."/>
            <person name="Koboldt D.C."/>
            <person name="Staisch J.E."/>
            <person name="Chamberlin H.M."/>
            <person name="Gupta B.P."/>
            <person name="Miller R.D."/>
            <person name="Baird S.E."/>
            <person name="Haag E.S."/>
        </authorList>
    </citation>
    <scope>NUCLEOTIDE SEQUENCE [LARGE SCALE GENOMIC DNA]</scope>
    <source>
        <strain evidence="17 18">AF16</strain>
    </source>
</reference>
<evidence type="ECO:0000313" key="18">
    <source>
        <dbReference type="Proteomes" id="UP000008549"/>
    </source>
</evidence>
<keyword evidence="6 12" id="KW-0547">Nucleotide-binding</keyword>
<dbReference type="FunFam" id="3.60.20.10:FF:000102">
    <property type="entry name" value="Asparagine synthetase"/>
    <property type="match status" value="1"/>
</dbReference>
<dbReference type="InterPro" id="IPR017932">
    <property type="entry name" value="GATase_2_dom"/>
</dbReference>
<evidence type="ECO:0000256" key="9">
    <source>
        <dbReference type="ARBA" id="ARBA00022962"/>
    </source>
</evidence>
<dbReference type="GO" id="GO:0005829">
    <property type="term" value="C:cytosol"/>
    <property type="evidence" value="ECO:0000318"/>
    <property type="project" value="GO_Central"/>
</dbReference>
<dbReference type="Pfam" id="PF00733">
    <property type="entry name" value="Asn_synthase"/>
    <property type="match status" value="1"/>
</dbReference>
<keyword evidence="5 13" id="KW-0028">Amino-acid biosynthesis</keyword>
<evidence type="ECO:0000256" key="8">
    <source>
        <dbReference type="ARBA" id="ARBA00022888"/>
    </source>
</evidence>
<evidence type="ECO:0000256" key="1">
    <source>
        <dbReference type="ARBA" id="ARBA00005187"/>
    </source>
</evidence>
<evidence type="ECO:0000313" key="19">
    <source>
        <dbReference type="WormBase" id="CBG01494"/>
    </source>
</evidence>
<accession>A8WQK1</accession>
<dbReference type="EMBL" id="HE601420">
    <property type="protein sequence ID" value="CAP22759.2"/>
    <property type="molecule type" value="Genomic_DNA"/>
</dbReference>
<comment type="pathway">
    <text evidence="1">Amino-acid biosynthesis; L-asparagine biosynthesis; L-asparagine from L-aspartate (L-Gln route): step 1/1.</text>
</comment>
<evidence type="ECO:0000313" key="17">
    <source>
        <dbReference type="EMBL" id="CAP22759.2"/>
    </source>
</evidence>
<keyword evidence="18" id="KW-1185">Reference proteome</keyword>
<dbReference type="InterPro" id="IPR033738">
    <property type="entry name" value="AsnB_N"/>
</dbReference>
<dbReference type="InterPro" id="IPR014729">
    <property type="entry name" value="Rossmann-like_a/b/a_fold"/>
</dbReference>
<evidence type="ECO:0000259" key="16">
    <source>
        <dbReference type="PROSITE" id="PS51278"/>
    </source>
</evidence>
<evidence type="ECO:0000256" key="14">
    <source>
        <dbReference type="PIRSR" id="PIRSR001589-2"/>
    </source>
</evidence>
<dbReference type="InParanoid" id="A8WQK1"/>
<dbReference type="GO" id="GO:0070981">
    <property type="term" value="P:L-asparagine biosynthetic process"/>
    <property type="evidence" value="ECO:0007669"/>
    <property type="project" value="UniProtKB-UniPathway"/>
</dbReference>
<feature type="binding site" evidence="14">
    <location>
        <position position="94"/>
    </location>
    <ligand>
        <name>L-glutamine</name>
        <dbReference type="ChEBI" id="CHEBI:58359"/>
    </ligand>
</feature>
<keyword evidence="9 13" id="KW-0315">Glutamine amidotransferase</keyword>
<dbReference type="HOGENOM" id="CLU_014658_2_2_1"/>
<dbReference type="EC" id="6.3.5.4" evidence="2"/>